<accession>A0AAX4FTE3</accession>
<sequence length="112" mass="12831">MTLEGIRAACRRMQGAKTKRDLLQIIAGEVSKFDLHDLETIYARFERRVDSLPAGYRDRLLASVRDEILAHHRLILLSRNGSSEDWLDEPPGPLLDAPARRRRRRRTPAAST</sequence>
<keyword evidence="3" id="KW-1185">Reference proteome</keyword>
<organism evidence="2 3">
    <name type="scientific">Methanoculleus receptaculi</name>
    <dbReference type="NCBI Taxonomy" id="394967"/>
    <lineage>
        <taxon>Archaea</taxon>
        <taxon>Methanobacteriati</taxon>
        <taxon>Methanobacteriota</taxon>
        <taxon>Stenosarchaea group</taxon>
        <taxon>Methanomicrobia</taxon>
        <taxon>Methanomicrobiales</taxon>
        <taxon>Methanomicrobiaceae</taxon>
        <taxon>Methanoculleus</taxon>
    </lineage>
</organism>
<proteinExistence type="predicted"/>
<protein>
    <submittedName>
        <fullName evidence="2">DUF2115 family protein</fullName>
    </submittedName>
</protein>
<dbReference type="KEGG" id="mrc:R6Y96_07735"/>
<evidence type="ECO:0000313" key="2">
    <source>
        <dbReference type="EMBL" id="WOX57189.1"/>
    </source>
</evidence>
<dbReference type="InterPro" id="IPR019215">
    <property type="entry name" value="DUF2115"/>
</dbReference>
<dbReference type="AlphaFoldDB" id="A0AAX4FTE3"/>
<evidence type="ECO:0000313" key="3">
    <source>
        <dbReference type="Proteomes" id="UP001305652"/>
    </source>
</evidence>
<dbReference type="GeneID" id="85733038"/>
<dbReference type="RefSeq" id="WP_318620710.1">
    <property type="nucleotide sequence ID" value="NZ_CP137642.1"/>
</dbReference>
<feature type="compositionally biased region" description="Basic residues" evidence="1">
    <location>
        <begin position="100"/>
        <end position="112"/>
    </location>
</feature>
<evidence type="ECO:0000256" key="1">
    <source>
        <dbReference type="SAM" id="MobiDB-lite"/>
    </source>
</evidence>
<feature type="region of interest" description="Disordered" evidence="1">
    <location>
        <begin position="82"/>
        <end position="112"/>
    </location>
</feature>
<dbReference type="Proteomes" id="UP001305652">
    <property type="component" value="Chromosome"/>
</dbReference>
<reference evidence="2 3" key="1">
    <citation type="submission" date="2023-10" db="EMBL/GenBank/DDBJ databases">
        <title>The complete genome sequence of Methanoculleus receptaculi DSM 18860.</title>
        <authorList>
            <person name="Lai S.-J."/>
            <person name="You Y.-T."/>
            <person name="Chen S.-C."/>
        </authorList>
    </citation>
    <scope>NUCLEOTIDE SEQUENCE [LARGE SCALE GENOMIC DNA]</scope>
    <source>
        <strain evidence="2 3">DSM 18860</strain>
    </source>
</reference>
<gene>
    <name evidence="2" type="ORF">R6Y96_07735</name>
</gene>
<dbReference type="Pfam" id="PF09888">
    <property type="entry name" value="DUF2115"/>
    <property type="match status" value="1"/>
</dbReference>
<dbReference type="EMBL" id="CP137642">
    <property type="protein sequence ID" value="WOX57189.1"/>
    <property type="molecule type" value="Genomic_DNA"/>
</dbReference>
<name>A0AAX4FTE3_9EURY</name>